<organism evidence="2 3">
    <name type="scientific">Fusarium heterosporum</name>
    <dbReference type="NCBI Taxonomy" id="42747"/>
    <lineage>
        <taxon>Eukaryota</taxon>
        <taxon>Fungi</taxon>
        <taxon>Dikarya</taxon>
        <taxon>Ascomycota</taxon>
        <taxon>Pezizomycotina</taxon>
        <taxon>Sordariomycetes</taxon>
        <taxon>Hypocreomycetidae</taxon>
        <taxon>Hypocreales</taxon>
        <taxon>Nectriaceae</taxon>
        <taxon>Fusarium</taxon>
        <taxon>Fusarium heterosporum species complex</taxon>
    </lineage>
</organism>
<gene>
    <name evidence="2" type="ORF">FHETE_7332</name>
</gene>
<dbReference type="AlphaFoldDB" id="A0A8H5T5N5"/>
<evidence type="ECO:0000313" key="2">
    <source>
        <dbReference type="EMBL" id="KAF5663627.1"/>
    </source>
</evidence>
<dbReference type="OrthoDB" id="4121058at2759"/>
<dbReference type="EMBL" id="JAAGWQ010000143">
    <property type="protein sequence ID" value="KAF5663627.1"/>
    <property type="molecule type" value="Genomic_DNA"/>
</dbReference>
<feature type="compositionally biased region" description="Low complexity" evidence="1">
    <location>
        <begin position="163"/>
        <end position="185"/>
    </location>
</feature>
<protein>
    <submittedName>
        <fullName evidence="2">Uncharacterized protein</fullName>
    </submittedName>
</protein>
<keyword evidence="3" id="KW-1185">Reference proteome</keyword>
<proteinExistence type="predicted"/>
<accession>A0A8H5T5N5</accession>
<dbReference type="Proteomes" id="UP000567885">
    <property type="component" value="Unassembled WGS sequence"/>
</dbReference>
<feature type="region of interest" description="Disordered" evidence="1">
    <location>
        <begin position="114"/>
        <end position="265"/>
    </location>
</feature>
<evidence type="ECO:0000256" key="1">
    <source>
        <dbReference type="SAM" id="MobiDB-lite"/>
    </source>
</evidence>
<evidence type="ECO:0000313" key="3">
    <source>
        <dbReference type="Proteomes" id="UP000567885"/>
    </source>
</evidence>
<sequence length="460" mass="50354">MPKAPTAGTWVGAPPVTEDGFAFSDGVFFAQASGQNRHRRATATELKEHFTSGSDKDHPAHWFEAQLIHYGLQPSKTKSVARMRLFDAVNAGNIKVPATVSKLETKLKKEWTKNDREVKKGTTSKLPPKTAPTVKEDTKKTATAGSKRKANDDSGVTTKRPKTTTPKPKAPAKTSTKATSKPASKIPTAEAAQAQRKPQTARCVRGGASQGAGRGTNIASQTAKPRLKTTGRCTGPGGASQGPARETGSTGRQMARRGGAWAATGRIPAPSGYDFDDAPLPYSEVLGQDYTSDTNNGGYYDGDDVEGDSVNLAPLGLLNGDYEVISDDVTDQWDFDNDQFELVLTLAGNNLWGRLNLGVYEGVLFFDERPMQSSHDRIWFKWRGREDQGPIIYGNNNHGWMQFLGDGRIEGWLDHQSLSFQAQRLPNQGTRSSIDARSLQGEWNGYSEELYEEESRARWW</sequence>
<comment type="caution">
    <text evidence="2">The sequence shown here is derived from an EMBL/GenBank/DDBJ whole genome shotgun (WGS) entry which is preliminary data.</text>
</comment>
<name>A0A8H5T5N5_FUSHE</name>
<feature type="compositionally biased region" description="Low complexity" evidence="1">
    <location>
        <begin position="256"/>
        <end position="265"/>
    </location>
</feature>
<reference evidence="2 3" key="1">
    <citation type="submission" date="2020-05" db="EMBL/GenBank/DDBJ databases">
        <title>Identification and distribution of gene clusters putatively required for synthesis of sphingolipid metabolism inhibitors in phylogenetically diverse species of the filamentous fungus Fusarium.</title>
        <authorList>
            <person name="Kim H.-S."/>
            <person name="Busman M."/>
            <person name="Brown D.W."/>
            <person name="Divon H."/>
            <person name="Uhlig S."/>
            <person name="Proctor R.H."/>
        </authorList>
    </citation>
    <scope>NUCLEOTIDE SEQUENCE [LARGE SCALE GENOMIC DNA]</scope>
    <source>
        <strain evidence="2 3">NRRL 20693</strain>
    </source>
</reference>